<dbReference type="PANTHER" id="PTHR12829:SF4">
    <property type="entry name" value="N(6)-ADENINE-SPECIFIC METHYLTRANSFERASE METTL4"/>
    <property type="match status" value="1"/>
</dbReference>
<dbReference type="PANTHER" id="PTHR12829">
    <property type="entry name" value="N6-ADENOSINE-METHYLTRANSFERASE"/>
    <property type="match status" value="1"/>
</dbReference>
<dbReference type="SUPFAM" id="SSF53335">
    <property type="entry name" value="S-adenosyl-L-methionine-dependent methyltransferases"/>
    <property type="match status" value="1"/>
</dbReference>
<dbReference type="InterPro" id="IPR007757">
    <property type="entry name" value="MT-A70-like"/>
</dbReference>
<dbReference type="AlphaFoldDB" id="A0A1U7Z477"/>
<protein>
    <submittedName>
        <fullName evidence="4 5">Methyltransferase-like protein 2 isoform X1</fullName>
    </submittedName>
</protein>
<dbReference type="InterPro" id="IPR029063">
    <property type="entry name" value="SAM-dependent_MTases_sf"/>
</dbReference>
<dbReference type="OrthoDB" id="61116at2759"/>
<dbReference type="RefSeq" id="XP_010246995.1">
    <property type="nucleotide sequence ID" value="XM_010248693.2"/>
</dbReference>
<sequence>MVEPEKNEELFLFLDSGIYRFRSSNAIFIDPVRILNSSYTRFRVSPAAYYSRSFEHIKREETPLASPSSRKRKRKQSKSLPRNETEESAHQRHLAARPLLLRAHEALLGVKDLLSCLCDIKNDGRSSVESKELLPFVELGKVWQAPLYEMSLYFRPHDKQTEDGGMPLIQCGEREVVPIFNNLVVNKTSDDLEAEFHTRWYIIPRESCFYMSDLGQIHNLIPDQSDHGFNLIVIDPPWENKSAYQKSVYSVLPNRYFLSLPIKQLSHTEGALVALWITNREKLQVFVEKELFPIWGVRYVARLYWLKVKLDGSLIGDLDLFHHRPYECLLLGYSNVQEVASDHHSAFKRPQDNQVIISVPGDYSRKPPIGKLLLDYAPGPKPARCIELFARELFAGWTSWGNETLHFQDSRYFLNVSAEE</sequence>
<evidence type="ECO:0000313" key="4">
    <source>
        <dbReference type="RefSeq" id="XP_010246995.1"/>
    </source>
</evidence>
<name>A0A1U7Z477_NELNU</name>
<evidence type="ECO:0000256" key="1">
    <source>
        <dbReference type="PROSITE-ProRule" id="PRU00489"/>
    </source>
</evidence>
<evidence type="ECO:0000313" key="3">
    <source>
        <dbReference type="Proteomes" id="UP000189703"/>
    </source>
</evidence>
<dbReference type="OMA" id="EPLRFQD"/>
<evidence type="ECO:0000313" key="5">
    <source>
        <dbReference type="RefSeq" id="XP_010246996.1"/>
    </source>
</evidence>
<dbReference type="Proteomes" id="UP000189703">
    <property type="component" value="Unplaced"/>
</dbReference>
<gene>
    <name evidence="4 5" type="primary">LOC104590148</name>
</gene>
<comment type="similarity">
    <text evidence="1">Belongs to the MT-A70-like family.</text>
</comment>
<dbReference type="RefSeq" id="XP_010246996.1">
    <property type="nucleotide sequence ID" value="XM_010248694.2"/>
</dbReference>
<dbReference type="GeneID" id="104590148"/>
<dbReference type="InterPro" id="IPR002052">
    <property type="entry name" value="DNA_methylase_N6_adenine_CS"/>
</dbReference>
<feature type="compositionally biased region" description="Basic and acidic residues" evidence="2">
    <location>
        <begin position="81"/>
        <end position="90"/>
    </location>
</feature>
<dbReference type="STRING" id="4432.A0A1U7Z477"/>
<dbReference type="PROSITE" id="PS51143">
    <property type="entry name" value="MT_A70"/>
    <property type="match status" value="1"/>
</dbReference>
<dbReference type="GO" id="GO:0008168">
    <property type="term" value="F:methyltransferase activity"/>
    <property type="evidence" value="ECO:0000318"/>
    <property type="project" value="GO_Central"/>
</dbReference>
<proteinExistence type="inferred from homology"/>
<accession>A0A1U7Z477</accession>
<dbReference type="KEGG" id="nnu:104590148"/>
<reference evidence="4 5" key="1">
    <citation type="submission" date="2025-04" db="UniProtKB">
        <authorList>
            <consortium name="RefSeq"/>
        </authorList>
    </citation>
    <scope>IDENTIFICATION</scope>
</reference>
<feature type="region of interest" description="Disordered" evidence="2">
    <location>
        <begin position="60"/>
        <end position="91"/>
    </location>
</feature>
<dbReference type="GO" id="GO:0003676">
    <property type="term" value="F:nucleic acid binding"/>
    <property type="evidence" value="ECO:0007669"/>
    <property type="project" value="InterPro"/>
</dbReference>
<dbReference type="PROSITE" id="PS00092">
    <property type="entry name" value="N6_MTASE"/>
    <property type="match status" value="1"/>
</dbReference>
<evidence type="ECO:0000256" key="2">
    <source>
        <dbReference type="SAM" id="MobiDB-lite"/>
    </source>
</evidence>
<dbReference type="GO" id="GO:0032259">
    <property type="term" value="P:methylation"/>
    <property type="evidence" value="ECO:0007669"/>
    <property type="project" value="InterPro"/>
</dbReference>
<keyword evidence="3" id="KW-1185">Reference proteome</keyword>
<dbReference type="eggNOG" id="KOG2356">
    <property type="taxonomic scope" value="Eukaryota"/>
</dbReference>
<organism evidence="3 4">
    <name type="scientific">Nelumbo nucifera</name>
    <name type="common">Sacred lotus</name>
    <dbReference type="NCBI Taxonomy" id="4432"/>
    <lineage>
        <taxon>Eukaryota</taxon>
        <taxon>Viridiplantae</taxon>
        <taxon>Streptophyta</taxon>
        <taxon>Embryophyta</taxon>
        <taxon>Tracheophyta</taxon>
        <taxon>Spermatophyta</taxon>
        <taxon>Magnoliopsida</taxon>
        <taxon>Proteales</taxon>
        <taxon>Nelumbonaceae</taxon>
        <taxon>Nelumbo</taxon>
    </lineage>
</organism>
<dbReference type="Pfam" id="PF05063">
    <property type="entry name" value="MT-A70"/>
    <property type="match status" value="1"/>
</dbReference>